<organism evidence="1 2">
    <name type="scientific">Paracoccus aurantius</name>
    <dbReference type="NCBI Taxonomy" id="3073814"/>
    <lineage>
        <taxon>Bacteria</taxon>
        <taxon>Pseudomonadati</taxon>
        <taxon>Pseudomonadota</taxon>
        <taxon>Alphaproteobacteria</taxon>
        <taxon>Rhodobacterales</taxon>
        <taxon>Paracoccaceae</taxon>
        <taxon>Paracoccus</taxon>
    </lineage>
</organism>
<protein>
    <submittedName>
        <fullName evidence="1">Uncharacterized protein</fullName>
    </submittedName>
</protein>
<gene>
    <name evidence="1" type="ORF">RGQ15_07050</name>
</gene>
<accession>A0ABU2HS13</accession>
<reference evidence="2" key="1">
    <citation type="submission" date="2023-07" db="EMBL/GenBank/DDBJ databases">
        <title>Paracoccus sp. MBLB3053 whole genome sequence.</title>
        <authorList>
            <person name="Hwang C.Y."/>
            <person name="Cho E.-S."/>
            <person name="Seo M.-J."/>
        </authorList>
    </citation>
    <scope>NUCLEOTIDE SEQUENCE [LARGE SCALE GENOMIC DNA]</scope>
    <source>
        <strain evidence="2">MBLB3053</strain>
    </source>
</reference>
<keyword evidence="2" id="KW-1185">Reference proteome</keyword>
<dbReference type="Proteomes" id="UP001269144">
    <property type="component" value="Unassembled WGS sequence"/>
</dbReference>
<evidence type="ECO:0000313" key="1">
    <source>
        <dbReference type="EMBL" id="MDS9467330.1"/>
    </source>
</evidence>
<name>A0ABU2HS13_9RHOB</name>
<proteinExistence type="predicted"/>
<evidence type="ECO:0000313" key="2">
    <source>
        <dbReference type="Proteomes" id="UP001269144"/>
    </source>
</evidence>
<comment type="caution">
    <text evidence="1">The sequence shown here is derived from an EMBL/GenBank/DDBJ whole genome shotgun (WGS) entry which is preliminary data.</text>
</comment>
<dbReference type="EMBL" id="JAVQLW010000001">
    <property type="protein sequence ID" value="MDS9467330.1"/>
    <property type="molecule type" value="Genomic_DNA"/>
</dbReference>
<sequence length="79" mass="9010">MSDTRRLELRVNALETILTDLLKLAVERDPELHDEIIAKFNKAIAETDSIEIRHPDPNDPVTPEALAIEALKDDFMRTD</sequence>
<dbReference type="RefSeq" id="WP_311159508.1">
    <property type="nucleotide sequence ID" value="NZ_JAVQLW010000001.1"/>
</dbReference>